<accession>A0A165I951</accession>
<evidence type="ECO:0000313" key="3">
    <source>
        <dbReference type="Proteomes" id="UP000077266"/>
    </source>
</evidence>
<protein>
    <submittedName>
        <fullName evidence="2">Uncharacterized protein</fullName>
    </submittedName>
</protein>
<gene>
    <name evidence="2" type="ORF">EXIGLDRAFT_55875</name>
</gene>
<dbReference type="EMBL" id="KV425996">
    <property type="protein sequence ID" value="KZV93076.1"/>
    <property type="molecule type" value="Genomic_DNA"/>
</dbReference>
<dbReference type="AlphaFoldDB" id="A0A165I951"/>
<reference evidence="2 3" key="1">
    <citation type="journal article" date="2016" name="Mol. Biol. Evol.">
        <title>Comparative Genomics of Early-Diverging Mushroom-Forming Fungi Provides Insights into the Origins of Lignocellulose Decay Capabilities.</title>
        <authorList>
            <person name="Nagy L.G."/>
            <person name="Riley R."/>
            <person name="Tritt A."/>
            <person name="Adam C."/>
            <person name="Daum C."/>
            <person name="Floudas D."/>
            <person name="Sun H."/>
            <person name="Yadav J.S."/>
            <person name="Pangilinan J."/>
            <person name="Larsson K.H."/>
            <person name="Matsuura K."/>
            <person name="Barry K."/>
            <person name="Labutti K."/>
            <person name="Kuo R."/>
            <person name="Ohm R.A."/>
            <person name="Bhattacharya S.S."/>
            <person name="Shirouzu T."/>
            <person name="Yoshinaga Y."/>
            <person name="Martin F.M."/>
            <person name="Grigoriev I.V."/>
            <person name="Hibbett D.S."/>
        </authorList>
    </citation>
    <scope>NUCLEOTIDE SEQUENCE [LARGE SCALE GENOMIC DNA]</scope>
    <source>
        <strain evidence="2 3">HHB12029</strain>
    </source>
</reference>
<sequence length="100" mass="11077">MFIWVRLFHLPFPASTGAHDAQFGLQLFSYRPHLSTPTENDELGRSIWVDLAENGLPVTAGTRLFQDLLQSLGRGGDGRGNGDLREGDQKDQVCVGEYSE</sequence>
<evidence type="ECO:0000313" key="2">
    <source>
        <dbReference type="EMBL" id="KZV93076.1"/>
    </source>
</evidence>
<keyword evidence="3" id="KW-1185">Reference proteome</keyword>
<feature type="region of interest" description="Disordered" evidence="1">
    <location>
        <begin position="76"/>
        <end position="100"/>
    </location>
</feature>
<evidence type="ECO:0000256" key="1">
    <source>
        <dbReference type="SAM" id="MobiDB-lite"/>
    </source>
</evidence>
<feature type="compositionally biased region" description="Basic and acidic residues" evidence="1">
    <location>
        <begin position="76"/>
        <end position="91"/>
    </location>
</feature>
<organism evidence="2 3">
    <name type="scientific">Exidia glandulosa HHB12029</name>
    <dbReference type="NCBI Taxonomy" id="1314781"/>
    <lineage>
        <taxon>Eukaryota</taxon>
        <taxon>Fungi</taxon>
        <taxon>Dikarya</taxon>
        <taxon>Basidiomycota</taxon>
        <taxon>Agaricomycotina</taxon>
        <taxon>Agaricomycetes</taxon>
        <taxon>Auriculariales</taxon>
        <taxon>Exidiaceae</taxon>
        <taxon>Exidia</taxon>
    </lineage>
</organism>
<dbReference type="InParanoid" id="A0A165I951"/>
<dbReference type="Proteomes" id="UP000077266">
    <property type="component" value="Unassembled WGS sequence"/>
</dbReference>
<name>A0A165I951_EXIGL</name>
<proteinExistence type="predicted"/>